<dbReference type="PANTHER" id="PTHR33317:SF4">
    <property type="entry name" value="POLYNUCLEOTIDYL TRANSFERASE, RIBONUCLEASE H-LIKE SUPERFAMILY PROTEIN"/>
    <property type="match status" value="1"/>
</dbReference>
<sequence length="141" mass="15696">MLDGRIMGLDIGDKTIGVAVSDLMGLTAQGVKTVKRVGKKKDIEALKEIIKERQVNKIVSGLPKNMNGTLGPQGEKVIKFCELLEEETGIKIEYWDERLSTVAAEKTLIQGNVRRENRKGVIDMVAAVIILQGYLDRQRNF</sequence>
<dbReference type="InterPro" id="IPR012337">
    <property type="entry name" value="RNaseH-like_sf"/>
</dbReference>
<dbReference type="GO" id="GO:0005829">
    <property type="term" value="C:cytosol"/>
    <property type="evidence" value="ECO:0007669"/>
    <property type="project" value="TreeGrafter"/>
</dbReference>
<dbReference type="NCBIfam" id="TIGR00250">
    <property type="entry name" value="RNAse_H_YqgF"/>
    <property type="match status" value="1"/>
</dbReference>
<dbReference type="CDD" id="cd16964">
    <property type="entry name" value="YqgF"/>
    <property type="match status" value="1"/>
</dbReference>
<gene>
    <name evidence="7" type="primary">ruvX</name>
    <name evidence="7" type="ORF">K8V90_03850</name>
</gene>
<feature type="domain" description="YqgF/RNase H-like" evidence="6">
    <location>
        <begin position="4"/>
        <end position="104"/>
    </location>
</feature>
<comment type="subcellular location">
    <subcellularLocation>
        <location evidence="5">Cytoplasm</location>
    </subcellularLocation>
</comment>
<keyword evidence="3 5" id="KW-0540">Nuclease</keyword>
<comment type="caution">
    <text evidence="7">The sequence shown here is derived from an EMBL/GenBank/DDBJ whole genome shotgun (WGS) entry which is preliminary data.</text>
</comment>
<dbReference type="PANTHER" id="PTHR33317">
    <property type="entry name" value="POLYNUCLEOTIDYL TRANSFERASE, RIBONUCLEASE H-LIKE SUPERFAMILY PROTEIN"/>
    <property type="match status" value="1"/>
</dbReference>
<dbReference type="SMART" id="SM00732">
    <property type="entry name" value="YqgFc"/>
    <property type="match status" value="1"/>
</dbReference>
<evidence type="ECO:0000256" key="3">
    <source>
        <dbReference type="ARBA" id="ARBA00022722"/>
    </source>
</evidence>
<accession>A0A921SZN4</accession>
<dbReference type="GO" id="GO:0016788">
    <property type="term" value="F:hydrolase activity, acting on ester bonds"/>
    <property type="evidence" value="ECO:0007669"/>
    <property type="project" value="UniProtKB-UniRule"/>
</dbReference>
<comment type="similarity">
    <text evidence="5">Belongs to the YqgF HJR family.</text>
</comment>
<dbReference type="InterPro" id="IPR006641">
    <property type="entry name" value="YqgF/RNaseH-like_dom"/>
</dbReference>
<evidence type="ECO:0000256" key="5">
    <source>
        <dbReference type="HAMAP-Rule" id="MF_00651"/>
    </source>
</evidence>
<keyword evidence="1 5" id="KW-0963">Cytoplasm</keyword>
<name>A0A921SZN4_9FIRM</name>
<protein>
    <recommendedName>
        <fullName evidence="5">Putative pre-16S rRNA nuclease</fullName>
        <ecNumber evidence="5">3.1.-.-</ecNumber>
    </recommendedName>
</protein>
<dbReference type="Gene3D" id="3.30.420.140">
    <property type="entry name" value="YqgF/RNase H-like domain"/>
    <property type="match status" value="1"/>
</dbReference>
<evidence type="ECO:0000256" key="1">
    <source>
        <dbReference type="ARBA" id="ARBA00022490"/>
    </source>
</evidence>
<evidence type="ECO:0000313" key="8">
    <source>
        <dbReference type="Proteomes" id="UP000776700"/>
    </source>
</evidence>
<organism evidence="7 8">
    <name type="scientific">Romboutsia timonensis</name>
    <dbReference type="NCBI Taxonomy" id="1776391"/>
    <lineage>
        <taxon>Bacteria</taxon>
        <taxon>Bacillati</taxon>
        <taxon>Bacillota</taxon>
        <taxon>Clostridia</taxon>
        <taxon>Peptostreptococcales</taxon>
        <taxon>Peptostreptococcaceae</taxon>
        <taxon>Romboutsia</taxon>
    </lineage>
</organism>
<dbReference type="Pfam" id="PF03652">
    <property type="entry name" value="RuvX"/>
    <property type="match status" value="1"/>
</dbReference>
<evidence type="ECO:0000313" key="7">
    <source>
        <dbReference type="EMBL" id="HJG96220.1"/>
    </source>
</evidence>
<comment type="function">
    <text evidence="5">Could be a nuclease involved in processing of the 5'-end of pre-16S rRNA.</text>
</comment>
<dbReference type="EMBL" id="DYUB01000127">
    <property type="protein sequence ID" value="HJG96220.1"/>
    <property type="molecule type" value="Genomic_DNA"/>
</dbReference>
<dbReference type="GO" id="GO:0004518">
    <property type="term" value="F:nuclease activity"/>
    <property type="evidence" value="ECO:0007669"/>
    <property type="project" value="UniProtKB-KW"/>
</dbReference>
<dbReference type="InterPro" id="IPR037027">
    <property type="entry name" value="YqgF/RNaseH-like_dom_sf"/>
</dbReference>
<proteinExistence type="inferred from homology"/>
<evidence type="ECO:0000259" key="6">
    <source>
        <dbReference type="SMART" id="SM00732"/>
    </source>
</evidence>
<dbReference type="Proteomes" id="UP000776700">
    <property type="component" value="Unassembled WGS sequence"/>
</dbReference>
<keyword evidence="2 5" id="KW-0690">Ribosome biogenesis</keyword>
<evidence type="ECO:0000256" key="4">
    <source>
        <dbReference type="ARBA" id="ARBA00022801"/>
    </source>
</evidence>
<dbReference type="InterPro" id="IPR005227">
    <property type="entry name" value="YqgF"/>
</dbReference>
<dbReference type="SUPFAM" id="SSF53098">
    <property type="entry name" value="Ribonuclease H-like"/>
    <property type="match status" value="1"/>
</dbReference>
<dbReference type="HAMAP" id="MF_00651">
    <property type="entry name" value="Nuclease_YqgF"/>
    <property type="match status" value="1"/>
</dbReference>
<keyword evidence="4 5" id="KW-0378">Hydrolase</keyword>
<evidence type="ECO:0000256" key="2">
    <source>
        <dbReference type="ARBA" id="ARBA00022517"/>
    </source>
</evidence>
<reference evidence="7" key="2">
    <citation type="submission" date="2021-09" db="EMBL/GenBank/DDBJ databases">
        <authorList>
            <person name="Gilroy R."/>
        </authorList>
    </citation>
    <scope>NUCLEOTIDE SEQUENCE</scope>
    <source>
        <strain evidence="7">1277</strain>
    </source>
</reference>
<dbReference type="GO" id="GO:0000967">
    <property type="term" value="P:rRNA 5'-end processing"/>
    <property type="evidence" value="ECO:0007669"/>
    <property type="project" value="UniProtKB-UniRule"/>
</dbReference>
<dbReference type="EC" id="3.1.-.-" evidence="5"/>
<reference evidence="7" key="1">
    <citation type="journal article" date="2021" name="PeerJ">
        <title>Extensive microbial diversity within the chicken gut microbiome revealed by metagenomics and culture.</title>
        <authorList>
            <person name="Gilroy R."/>
            <person name="Ravi A."/>
            <person name="Getino M."/>
            <person name="Pursley I."/>
            <person name="Horton D.L."/>
            <person name="Alikhan N.F."/>
            <person name="Baker D."/>
            <person name="Gharbi K."/>
            <person name="Hall N."/>
            <person name="Watson M."/>
            <person name="Adriaenssens E.M."/>
            <person name="Foster-Nyarko E."/>
            <person name="Jarju S."/>
            <person name="Secka A."/>
            <person name="Antonio M."/>
            <person name="Oren A."/>
            <person name="Chaudhuri R.R."/>
            <person name="La Ragione R."/>
            <person name="Hildebrand F."/>
            <person name="Pallen M.J."/>
        </authorList>
    </citation>
    <scope>NUCLEOTIDE SEQUENCE</scope>
    <source>
        <strain evidence="7">1277</strain>
    </source>
</reference>
<dbReference type="AlphaFoldDB" id="A0A921SZN4"/>